<gene>
    <name evidence="7" type="ORF">DFR46_2397</name>
</gene>
<keyword evidence="8" id="KW-1185">Reference proteome</keyword>
<dbReference type="RefSeq" id="WP_116236636.1">
    <property type="nucleotide sequence ID" value="NZ_QRDP01000004.1"/>
</dbReference>
<dbReference type="InterPro" id="IPR006140">
    <property type="entry name" value="D-isomer_DH_NAD-bd"/>
</dbReference>
<dbReference type="SUPFAM" id="SSF51735">
    <property type="entry name" value="NAD(P)-binding Rossmann-fold domains"/>
    <property type="match status" value="1"/>
</dbReference>
<dbReference type="InterPro" id="IPR006139">
    <property type="entry name" value="D-isomer_2_OHA_DH_cat_dom"/>
</dbReference>
<sequence length="315" mass="33712">MVKLLLHYRASAGFRAMLEEAAPTGIELVVVGEADTELLARELPDTDVLLHVLEPVTAAMIASGPRLKLIQKIGVGVNTIDLDTADAAGIAVANMPGTNSRAVAEMALTLMLAVLRRVTYLDPLTRSGRGWEPDLALMDGVGEIAGRTIGLVGFGAVPRLLAPILDAMGADILFTARSPQKSEHASQVDLDTLLERSDIVSLHVPLTDETTQMIDGGAIEKMKPGAIIINTARGPLIDEEALVNALESGRLRGAGLDVFGEEPVDPQHRMLALPNIVVMPHMAWLTPETLRRSLVMAFENSRRIAAGEELLHRVG</sequence>
<dbReference type="Pfam" id="PF02826">
    <property type="entry name" value="2-Hacid_dh_C"/>
    <property type="match status" value="1"/>
</dbReference>
<dbReference type="CDD" id="cd12175">
    <property type="entry name" value="2-Hacid_dh_11"/>
    <property type="match status" value="1"/>
</dbReference>
<evidence type="ECO:0000313" key="8">
    <source>
        <dbReference type="Proteomes" id="UP000256310"/>
    </source>
</evidence>
<dbReference type="SUPFAM" id="SSF52283">
    <property type="entry name" value="Formate/glycerate dehydrogenase catalytic domain-like"/>
    <property type="match status" value="1"/>
</dbReference>
<evidence type="ECO:0000256" key="1">
    <source>
        <dbReference type="ARBA" id="ARBA00005854"/>
    </source>
</evidence>
<evidence type="ECO:0000256" key="3">
    <source>
        <dbReference type="ARBA" id="ARBA00023027"/>
    </source>
</evidence>
<reference evidence="7 8" key="1">
    <citation type="submission" date="2018-07" db="EMBL/GenBank/DDBJ databases">
        <title>Genomic Encyclopedia of Type Strains, Phase IV (KMG-IV): sequencing the most valuable type-strain genomes for metagenomic binning, comparative biology and taxonomic classification.</title>
        <authorList>
            <person name="Goeker M."/>
        </authorList>
    </citation>
    <scope>NUCLEOTIDE SEQUENCE [LARGE SCALE GENOMIC DNA]</scope>
    <source>
        <strain evidence="7 8">DSM 26725</strain>
    </source>
</reference>
<evidence type="ECO:0000259" key="5">
    <source>
        <dbReference type="Pfam" id="PF00389"/>
    </source>
</evidence>
<evidence type="ECO:0000313" key="7">
    <source>
        <dbReference type="EMBL" id="RED17351.1"/>
    </source>
</evidence>
<dbReference type="OrthoDB" id="9793626at2"/>
<dbReference type="InterPro" id="IPR050418">
    <property type="entry name" value="D-iso_2-hydroxyacid_DH_PdxB"/>
</dbReference>
<dbReference type="GO" id="GO:0051287">
    <property type="term" value="F:NAD binding"/>
    <property type="evidence" value="ECO:0007669"/>
    <property type="project" value="InterPro"/>
</dbReference>
<comment type="similarity">
    <text evidence="1 4">Belongs to the D-isomer specific 2-hydroxyacid dehydrogenase family.</text>
</comment>
<dbReference type="AlphaFoldDB" id="A0A3D9FJT6"/>
<dbReference type="Pfam" id="PF00389">
    <property type="entry name" value="2-Hacid_dh"/>
    <property type="match status" value="1"/>
</dbReference>
<evidence type="ECO:0000256" key="4">
    <source>
        <dbReference type="RuleBase" id="RU003719"/>
    </source>
</evidence>
<dbReference type="InterPro" id="IPR036291">
    <property type="entry name" value="NAD(P)-bd_dom_sf"/>
</dbReference>
<dbReference type="PROSITE" id="PS00670">
    <property type="entry name" value="D_2_HYDROXYACID_DH_2"/>
    <property type="match status" value="1"/>
</dbReference>
<comment type="caution">
    <text evidence="7">The sequence shown here is derived from an EMBL/GenBank/DDBJ whole genome shotgun (WGS) entry which is preliminary data.</text>
</comment>
<dbReference type="PANTHER" id="PTHR43761:SF1">
    <property type="entry name" value="D-ISOMER SPECIFIC 2-HYDROXYACID DEHYDROGENASE CATALYTIC DOMAIN-CONTAINING PROTEIN-RELATED"/>
    <property type="match status" value="1"/>
</dbReference>
<name>A0A3D9FJT6_9SPHN</name>
<dbReference type="PANTHER" id="PTHR43761">
    <property type="entry name" value="D-ISOMER SPECIFIC 2-HYDROXYACID DEHYDROGENASE FAMILY PROTEIN (AFU_ORTHOLOGUE AFUA_1G13630)"/>
    <property type="match status" value="1"/>
</dbReference>
<evidence type="ECO:0000256" key="2">
    <source>
        <dbReference type="ARBA" id="ARBA00023002"/>
    </source>
</evidence>
<dbReference type="Proteomes" id="UP000256310">
    <property type="component" value="Unassembled WGS sequence"/>
</dbReference>
<dbReference type="Gene3D" id="3.40.50.720">
    <property type="entry name" value="NAD(P)-binding Rossmann-like Domain"/>
    <property type="match status" value="2"/>
</dbReference>
<proteinExistence type="inferred from homology"/>
<dbReference type="GO" id="GO:0016616">
    <property type="term" value="F:oxidoreductase activity, acting on the CH-OH group of donors, NAD or NADP as acceptor"/>
    <property type="evidence" value="ECO:0007669"/>
    <property type="project" value="InterPro"/>
</dbReference>
<dbReference type="EMBL" id="QRDP01000004">
    <property type="protein sequence ID" value="RED17351.1"/>
    <property type="molecule type" value="Genomic_DNA"/>
</dbReference>
<feature type="domain" description="D-isomer specific 2-hydroxyacid dehydrogenase NAD-binding" evidence="6">
    <location>
        <begin position="108"/>
        <end position="283"/>
    </location>
</feature>
<keyword evidence="2 4" id="KW-0560">Oxidoreductase</keyword>
<organism evidence="7 8">
    <name type="scientific">Parasphingopyxis lamellibrachiae</name>
    <dbReference type="NCBI Taxonomy" id="680125"/>
    <lineage>
        <taxon>Bacteria</taxon>
        <taxon>Pseudomonadati</taxon>
        <taxon>Pseudomonadota</taxon>
        <taxon>Alphaproteobacteria</taxon>
        <taxon>Sphingomonadales</taxon>
        <taxon>Sphingomonadaceae</taxon>
        <taxon>Parasphingopyxis</taxon>
    </lineage>
</organism>
<accession>A0A3D9FJT6</accession>
<keyword evidence="3" id="KW-0520">NAD</keyword>
<evidence type="ECO:0000259" key="6">
    <source>
        <dbReference type="Pfam" id="PF02826"/>
    </source>
</evidence>
<dbReference type="InterPro" id="IPR029753">
    <property type="entry name" value="D-isomer_DH_CS"/>
</dbReference>
<dbReference type="PROSITE" id="PS00671">
    <property type="entry name" value="D_2_HYDROXYACID_DH_3"/>
    <property type="match status" value="1"/>
</dbReference>
<protein>
    <submittedName>
        <fullName evidence="7">Phosphoglycerate dehydrogenase-like enzyme</fullName>
    </submittedName>
</protein>
<feature type="domain" description="D-isomer specific 2-hydroxyacid dehydrogenase catalytic" evidence="5">
    <location>
        <begin position="18"/>
        <end position="314"/>
    </location>
</feature>
<dbReference type="FunFam" id="3.40.50.720:FF:000203">
    <property type="entry name" value="D-3-phosphoglycerate dehydrogenase (SerA)"/>
    <property type="match status" value="1"/>
</dbReference>